<name>A0AAN4Z888_9BILA</name>
<evidence type="ECO:0000256" key="2">
    <source>
        <dbReference type="ARBA" id="ARBA00022517"/>
    </source>
</evidence>
<dbReference type="InterPro" id="IPR007034">
    <property type="entry name" value="BMS1_TSR1_C"/>
</dbReference>
<comment type="similarity">
    <text evidence="5">Belongs to the TRAFAC class translation factor GTPase superfamily. Bms1-like GTPase family. TSR1 subfamily.</text>
</comment>
<protein>
    <recommendedName>
        <fullName evidence="6">Pre-rRNA-processing protein TSR1 homolog</fullName>
    </recommendedName>
</protein>
<evidence type="ECO:0000256" key="1">
    <source>
        <dbReference type="ARBA" id="ARBA00004604"/>
    </source>
</evidence>
<accession>A0AAN4Z888</accession>
<feature type="region of interest" description="Disordered" evidence="7">
    <location>
        <begin position="329"/>
        <end position="351"/>
    </location>
</feature>
<sequence>FRMTGVVHKPGPLKQKPKPHKSGSHRTKGQIERDARGRTNLKGPAQMRKALRAISKEDRRQVSAQNRVSKLKTIIDSKRANASGAVAPTLVTLVTLGGTTTSAELIASLVGCDETIVHSKGHNVEYLAVPRFKSRIGFLTPDATILEDVLDSIKVSSVLLLVWPLDGEISEWTELLISAILAHGVPTIINVVPGLASITSGKVKETTRKNVEKLIDKWSLTQPRLLHADSQSDGVVLIRTITESKKKKMVLQKRRGHVYVEKLDMINEKDGLCTLLATGFIRGPFINVNRLVHLPGCGDFQLEKIEMREEDPHPLKPRHGMFESRVLAEADPSRQESLQSEVVPDPMDAEQTWPDEYDAVEADKLADDGEKRRVPKGTSSYQAAWIVDDEEEEEEEGEGGESGEEMEEDDDDDDDESGDEEGNVDGLEADEEEEEMEEVKGCETATEAPDEDDMEDEDIDMSEVEKYRREREDNKFPDETDTPLDIPARVRFQKYRGLRSFRTSPWDALENLPFDYARIFKFANFRRTKKLMVASTMDACADGVVDAGIYATLHIKGVPVEFAKEWRQSSPLVIYSLLPHENKMCIQNIVIKKHPSCTVPIPSKSKLIFYVGFRRFEVEPVFSQHTNGDKFKMERFLRSDGATVASFFAPITFAPASALVFRIDAKGRQELVGTGCVLDNNPDRIVLKRIVLSGHPYKINRRSVVARYMFFNTEDIEWFKPVELYTPTGRRGHIKESIGTHGHMKCRFDQQLNAQDSVMMSLYKRVFPKWTYNPRVGYAEKSRIAARSE</sequence>
<feature type="region of interest" description="Disordered" evidence="7">
    <location>
        <begin position="364"/>
        <end position="458"/>
    </location>
</feature>
<feature type="domain" description="Bms1-type G" evidence="8">
    <location>
        <begin position="87"/>
        <end position="247"/>
    </location>
</feature>
<feature type="compositionally biased region" description="Basic residues" evidence="7">
    <location>
        <begin position="15"/>
        <end position="28"/>
    </location>
</feature>
<evidence type="ECO:0000256" key="4">
    <source>
        <dbReference type="ARBA" id="ARBA00037087"/>
    </source>
</evidence>
<dbReference type="GO" id="GO:0005525">
    <property type="term" value="F:GTP binding"/>
    <property type="evidence" value="ECO:0007669"/>
    <property type="project" value="TreeGrafter"/>
</dbReference>
<feature type="non-terminal residue" evidence="9">
    <location>
        <position position="1"/>
    </location>
</feature>
<comment type="subcellular location">
    <subcellularLocation>
        <location evidence="1">Nucleus</location>
        <location evidence="1">Nucleolus</location>
    </subcellularLocation>
</comment>
<evidence type="ECO:0000256" key="3">
    <source>
        <dbReference type="ARBA" id="ARBA00023242"/>
    </source>
</evidence>
<dbReference type="Pfam" id="PF08142">
    <property type="entry name" value="AARP2CN"/>
    <property type="match status" value="1"/>
</dbReference>
<dbReference type="Pfam" id="PF04950">
    <property type="entry name" value="RIBIOP_C"/>
    <property type="match status" value="1"/>
</dbReference>
<reference evidence="10" key="1">
    <citation type="submission" date="2022-10" db="EMBL/GenBank/DDBJ databases">
        <title>Genome assembly of Pristionchus species.</title>
        <authorList>
            <person name="Yoshida K."/>
            <person name="Sommer R.J."/>
        </authorList>
    </citation>
    <scope>NUCLEOTIDE SEQUENCE [LARGE SCALE GENOMIC DNA]</scope>
    <source>
        <strain evidence="10">RS5460</strain>
    </source>
</reference>
<evidence type="ECO:0000313" key="9">
    <source>
        <dbReference type="EMBL" id="GMR36292.1"/>
    </source>
</evidence>
<dbReference type="GO" id="GO:0030688">
    <property type="term" value="C:preribosome, small subunit precursor"/>
    <property type="evidence" value="ECO:0007669"/>
    <property type="project" value="TreeGrafter"/>
</dbReference>
<dbReference type="SMART" id="SM01362">
    <property type="entry name" value="DUF663"/>
    <property type="match status" value="1"/>
</dbReference>
<dbReference type="PANTHER" id="PTHR12858:SF1">
    <property type="entry name" value="PRE-RRNA-PROCESSING PROTEIN TSR1 HOMOLOG"/>
    <property type="match status" value="1"/>
</dbReference>
<dbReference type="GO" id="GO:0000479">
    <property type="term" value="P:endonucleolytic cleavage of tricistronic rRNA transcript (SSU-rRNA, 5.8S rRNA, LSU-rRNA)"/>
    <property type="evidence" value="ECO:0007669"/>
    <property type="project" value="TreeGrafter"/>
</dbReference>
<dbReference type="InterPro" id="IPR039761">
    <property type="entry name" value="Bms1/Tsr1"/>
</dbReference>
<keyword evidence="3" id="KW-0539">Nucleus</keyword>
<evidence type="ECO:0000313" key="10">
    <source>
        <dbReference type="Proteomes" id="UP001328107"/>
    </source>
</evidence>
<dbReference type="GO" id="GO:0034511">
    <property type="term" value="F:U3 snoRNA binding"/>
    <property type="evidence" value="ECO:0007669"/>
    <property type="project" value="TreeGrafter"/>
</dbReference>
<dbReference type="GO" id="GO:0005730">
    <property type="term" value="C:nucleolus"/>
    <property type="evidence" value="ECO:0007669"/>
    <property type="project" value="UniProtKB-SubCell"/>
</dbReference>
<dbReference type="GO" id="GO:0003924">
    <property type="term" value="F:GTPase activity"/>
    <property type="evidence" value="ECO:0007669"/>
    <property type="project" value="TreeGrafter"/>
</dbReference>
<dbReference type="GO" id="GO:0000462">
    <property type="term" value="P:maturation of SSU-rRNA from tricistronic rRNA transcript (SSU-rRNA, 5.8S rRNA, LSU-rRNA)"/>
    <property type="evidence" value="ECO:0007669"/>
    <property type="project" value="TreeGrafter"/>
</dbReference>
<feature type="compositionally biased region" description="Acidic residues" evidence="7">
    <location>
        <begin position="448"/>
        <end position="458"/>
    </location>
</feature>
<proteinExistence type="inferred from homology"/>
<evidence type="ECO:0000259" key="8">
    <source>
        <dbReference type="PROSITE" id="PS51714"/>
    </source>
</evidence>
<evidence type="ECO:0000256" key="6">
    <source>
        <dbReference type="ARBA" id="ARBA00040070"/>
    </source>
</evidence>
<dbReference type="InterPro" id="IPR012948">
    <property type="entry name" value="AARP2CN"/>
</dbReference>
<dbReference type="PANTHER" id="PTHR12858">
    <property type="entry name" value="RIBOSOME BIOGENESIS PROTEIN"/>
    <property type="match status" value="1"/>
</dbReference>
<dbReference type="Proteomes" id="UP001328107">
    <property type="component" value="Unassembled WGS sequence"/>
</dbReference>
<organism evidence="9 10">
    <name type="scientific">Pristionchus mayeri</name>
    <dbReference type="NCBI Taxonomy" id="1317129"/>
    <lineage>
        <taxon>Eukaryota</taxon>
        <taxon>Metazoa</taxon>
        <taxon>Ecdysozoa</taxon>
        <taxon>Nematoda</taxon>
        <taxon>Chromadorea</taxon>
        <taxon>Rhabditida</taxon>
        <taxon>Rhabditina</taxon>
        <taxon>Diplogasteromorpha</taxon>
        <taxon>Diplogasteroidea</taxon>
        <taxon>Neodiplogasteridae</taxon>
        <taxon>Pristionchus</taxon>
    </lineage>
</organism>
<dbReference type="InterPro" id="IPR030387">
    <property type="entry name" value="G_Bms1/Tsr1_dom"/>
</dbReference>
<keyword evidence="2" id="KW-0690">Ribosome biogenesis</keyword>
<keyword evidence="10" id="KW-1185">Reference proteome</keyword>
<comment type="function">
    <text evidence="4">Required during maturation of the 40S ribosomal subunit in the nucleolus.</text>
</comment>
<feature type="region of interest" description="Disordered" evidence="7">
    <location>
        <begin position="1"/>
        <end position="43"/>
    </location>
</feature>
<comment type="caution">
    <text evidence="9">The sequence shown here is derived from an EMBL/GenBank/DDBJ whole genome shotgun (WGS) entry which is preliminary data.</text>
</comment>
<dbReference type="PROSITE" id="PS51714">
    <property type="entry name" value="G_BMS1"/>
    <property type="match status" value="1"/>
</dbReference>
<evidence type="ECO:0000256" key="7">
    <source>
        <dbReference type="SAM" id="MobiDB-lite"/>
    </source>
</evidence>
<dbReference type="AlphaFoldDB" id="A0AAN4Z888"/>
<dbReference type="SMART" id="SM00785">
    <property type="entry name" value="AARP2CN"/>
    <property type="match status" value="1"/>
</dbReference>
<gene>
    <name evidence="9" type="ORF">PMAYCL1PPCAC_06487</name>
</gene>
<feature type="compositionally biased region" description="Acidic residues" evidence="7">
    <location>
        <begin position="387"/>
        <end position="437"/>
    </location>
</feature>
<dbReference type="Pfam" id="PF22298">
    <property type="entry name" value="Tsr1_G-like"/>
    <property type="match status" value="1"/>
</dbReference>
<dbReference type="EMBL" id="BTRK01000002">
    <property type="protein sequence ID" value="GMR36292.1"/>
    <property type="molecule type" value="Genomic_DNA"/>
</dbReference>
<evidence type="ECO:0000256" key="5">
    <source>
        <dbReference type="ARBA" id="ARBA00038288"/>
    </source>
</evidence>